<dbReference type="InterPro" id="IPR006944">
    <property type="entry name" value="Phage/GTA_portal"/>
</dbReference>
<dbReference type="InterPro" id="IPR006427">
    <property type="entry name" value="Portal_HK97"/>
</dbReference>
<dbReference type="KEGG" id="amim:MIM_c10810"/>
<accession>W0P8K8</accession>
<dbReference type="NCBIfam" id="TIGR01537">
    <property type="entry name" value="portal_HK97"/>
    <property type="match status" value="1"/>
</dbReference>
<proteinExistence type="predicted"/>
<dbReference type="Gene3D" id="1.20.1270.210">
    <property type="match status" value="1"/>
</dbReference>
<dbReference type="PATRIC" id="fig|1247726.3.peg.1185"/>
<evidence type="ECO:0000313" key="1">
    <source>
        <dbReference type="EMBL" id="AHG63179.1"/>
    </source>
</evidence>
<dbReference type="STRING" id="1247726.MIM_c10810"/>
<name>W0P8K8_ADVMD</name>
<dbReference type="Gene3D" id="3.40.140.120">
    <property type="match status" value="1"/>
</dbReference>
<sequence length="429" mass="47617">MAKGFLNVVAQAAQSESIWYKSPIRLTDGAFWSSFFGNLSSSGKSVTTDSAMRLSTVWACVRLISNSVAGLPYSLYRRQSDGGRVSARDFSLYDVIHTSPNDDMTAFQFWQAIVASMLLWGNAYAKIHRRGDGTVIGLEFILPRQMTVECGEDGNIKYWYKPKTGARQRIQNKDMLHIPAFALDGRVGLSAIRYGVDVMGAAMSADEAANSTFKNGLMPAVAFKVDRILQKHQREEFRAYTKELQGSVNAGQPPILEQGVSTESIGINPVDAQLLESRSYSVEEIARWFGVPPWMIGHTDKGSNWGTGLEQQMISFLTFVISPITSQIQQCVNKRLLTPVQRVTLYSEFNLEGLLRADSATRAELYSKMAQNGIWTRDDCREKENLPRMGGNAAVLTVQSNLVPIDKLGESTESQTVRAALTNWLEKGE</sequence>
<dbReference type="RefSeq" id="WP_025371804.1">
    <property type="nucleotide sequence ID" value="NZ_CP003915.1"/>
</dbReference>
<dbReference type="HOGENOM" id="CLU_033789_0_0_4"/>
<reference evidence="1 2" key="1">
    <citation type="journal article" date="2014" name="Microbiology">
        <title>Unravelling the complete genome sequence of Advenella mimigardefordensis strain DPN7T and novel insights in the catabolism of the xenobiotic polythioester precursor 3,3'-dithiodipropionate.</title>
        <authorList>
            <person name="Wubbeler J.H."/>
            <person name="Hiessl S."/>
            <person name="Schuldes J."/>
            <person name="Thurmer A."/>
            <person name="Daniel R."/>
            <person name="Steinbuchel A."/>
        </authorList>
    </citation>
    <scope>NUCLEOTIDE SEQUENCE [LARGE SCALE GENOMIC DNA]</scope>
    <source>
        <strain evidence="2">DSM 17166 / LMG 22922 / DPN7</strain>
    </source>
</reference>
<protein>
    <submittedName>
        <fullName evidence="1">Portal protein, HK97 family</fullName>
    </submittedName>
</protein>
<organism evidence="1 2">
    <name type="scientific">Advenella mimigardefordensis (strain DSM 17166 / LMG 22922 / DPN7)</name>
    <dbReference type="NCBI Taxonomy" id="1247726"/>
    <lineage>
        <taxon>Bacteria</taxon>
        <taxon>Pseudomonadati</taxon>
        <taxon>Pseudomonadota</taxon>
        <taxon>Betaproteobacteria</taxon>
        <taxon>Burkholderiales</taxon>
        <taxon>Alcaligenaceae</taxon>
    </lineage>
</organism>
<dbReference type="Gene3D" id="3.30.1120.70">
    <property type="match status" value="1"/>
</dbReference>
<keyword evidence="2" id="KW-1185">Reference proteome</keyword>
<dbReference type="Pfam" id="PF04860">
    <property type="entry name" value="Phage_portal"/>
    <property type="match status" value="1"/>
</dbReference>
<evidence type="ECO:0000313" key="2">
    <source>
        <dbReference type="Proteomes" id="UP000019095"/>
    </source>
</evidence>
<gene>
    <name evidence="1" type="ORF">MIM_c10810</name>
</gene>
<dbReference type="eggNOG" id="COG4695">
    <property type="taxonomic scope" value="Bacteria"/>
</dbReference>
<dbReference type="Proteomes" id="UP000019095">
    <property type="component" value="Chromosome"/>
</dbReference>
<dbReference type="AlphaFoldDB" id="W0P8K8"/>
<dbReference type="EMBL" id="CP003915">
    <property type="protein sequence ID" value="AHG63179.1"/>
    <property type="molecule type" value="Genomic_DNA"/>
</dbReference>